<sequence>MDAPADSYEAIRRRPPVPGPRDAALAWVMRDALEGVRELALAAACPPPAPRARPRPIAGGAGGAARIGP</sequence>
<feature type="region of interest" description="Disordered" evidence="1">
    <location>
        <begin position="1"/>
        <end position="20"/>
    </location>
</feature>
<dbReference type="AlphaFoldDB" id="A0A3N1Y1U0"/>
<protein>
    <submittedName>
        <fullName evidence="2">Uncharacterized protein</fullName>
    </submittedName>
</protein>
<feature type="region of interest" description="Disordered" evidence="1">
    <location>
        <begin position="46"/>
        <end position="69"/>
    </location>
</feature>
<feature type="compositionally biased region" description="Gly residues" evidence="1">
    <location>
        <begin position="59"/>
        <end position="69"/>
    </location>
</feature>
<proteinExistence type="predicted"/>
<organism evidence="2 3">
    <name type="scientific">Inmirania thermothiophila</name>
    <dbReference type="NCBI Taxonomy" id="1750597"/>
    <lineage>
        <taxon>Bacteria</taxon>
        <taxon>Pseudomonadati</taxon>
        <taxon>Pseudomonadota</taxon>
        <taxon>Gammaproteobacteria</taxon>
        <taxon>Chromatiales</taxon>
        <taxon>Ectothiorhodospiraceae</taxon>
        <taxon>Inmirania</taxon>
    </lineage>
</organism>
<keyword evidence="3" id="KW-1185">Reference proteome</keyword>
<name>A0A3N1Y1U0_9GAMM</name>
<comment type="caution">
    <text evidence="2">The sequence shown here is derived from an EMBL/GenBank/DDBJ whole genome shotgun (WGS) entry which is preliminary data.</text>
</comment>
<dbReference type="EMBL" id="RJVI01000002">
    <property type="protein sequence ID" value="ROR32803.1"/>
    <property type="molecule type" value="Genomic_DNA"/>
</dbReference>
<gene>
    <name evidence="2" type="ORF">EDC57_2015</name>
</gene>
<reference evidence="2 3" key="1">
    <citation type="submission" date="2018-11" db="EMBL/GenBank/DDBJ databases">
        <title>Genomic Encyclopedia of Type Strains, Phase IV (KMG-IV): sequencing the most valuable type-strain genomes for metagenomic binning, comparative biology and taxonomic classification.</title>
        <authorList>
            <person name="Goeker M."/>
        </authorList>
    </citation>
    <scope>NUCLEOTIDE SEQUENCE [LARGE SCALE GENOMIC DNA]</scope>
    <source>
        <strain evidence="2 3">DSM 100275</strain>
    </source>
</reference>
<accession>A0A3N1Y1U0</accession>
<evidence type="ECO:0000313" key="2">
    <source>
        <dbReference type="EMBL" id="ROR32803.1"/>
    </source>
</evidence>
<dbReference type="Proteomes" id="UP000276634">
    <property type="component" value="Unassembled WGS sequence"/>
</dbReference>
<dbReference type="RefSeq" id="WP_123401704.1">
    <property type="nucleotide sequence ID" value="NZ_RJVI01000002.1"/>
</dbReference>
<evidence type="ECO:0000313" key="3">
    <source>
        <dbReference type="Proteomes" id="UP000276634"/>
    </source>
</evidence>
<evidence type="ECO:0000256" key="1">
    <source>
        <dbReference type="SAM" id="MobiDB-lite"/>
    </source>
</evidence>